<dbReference type="OrthoDB" id="9799175at2"/>
<evidence type="ECO:0000313" key="6">
    <source>
        <dbReference type="Proteomes" id="UP000184476"/>
    </source>
</evidence>
<keyword evidence="6" id="KW-1185">Reference proteome</keyword>
<dbReference type="SMART" id="SM00418">
    <property type="entry name" value="HTH_ARSR"/>
    <property type="match status" value="1"/>
</dbReference>
<evidence type="ECO:0000313" key="5">
    <source>
        <dbReference type="EMBL" id="SHF07866.1"/>
    </source>
</evidence>
<dbReference type="CDD" id="cd00090">
    <property type="entry name" value="HTH_ARSR"/>
    <property type="match status" value="1"/>
</dbReference>
<reference evidence="5 6" key="1">
    <citation type="submission" date="2016-11" db="EMBL/GenBank/DDBJ databases">
        <authorList>
            <person name="Jaros S."/>
            <person name="Januszkiewicz K."/>
            <person name="Wedrychowicz H."/>
        </authorList>
    </citation>
    <scope>NUCLEOTIDE SEQUENCE [LARGE SCALE GENOMIC DNA]</scope>
    <source>
        <strain evidence="5 6">DSM 44666</strain>
    </source>
</reference>
<dbReference type="InterPro" id="IPR011991">
    <property type="entry name" value="ArsR-like_HTH"/>
</dbReference>
<evidence type="ECO:0000256" key="3">
    <source>
        <dbReference type="ARBA" id="ARBA00023163"/>
    </source>
</evidence>
<dbReference type="GO" id="GO:0003677">
    <property type="term" value="F:DNA binding"/>
    <property type="evidence" value="ECO:0007669"/>
    <property type="project" value="UniProtKB-KW"/>
</dbReference>
<dbReference type="PANTHER" id="PTHR33154:SF33">
    <property type="entry name" value="TRANSCRIPTIONAL REPRESSOR SDPR"/>
    <property type="match status" value="1"/>
</dbReference>
<keyword evidence="3" id="KW-0804">Transcription</keyword>
<dbReference type="PROSITE" id="PS50987">
    <property type="entry name" value="HTH_ARSR_2"/>
    <property type="match status" value="1"/>
</dbReference>
<keyword evidence="2" id="KW-0238">DNA-binding</keyword>
<dbReference type="EMBL" id="FQVL01000007">
    <property type="protein sequence ID" value="SHF07866.1"/>
    <property type="molecule type" value="Genomic_DNA"/>
</dbReference>
<dbReference type="InterPro" id="IPR001845">
    <property type="entry name" value="HTH_ArsR_DNA-bd_dom"/>
</dbReference>
<dbReference type="NCBIfam" id="NF033788">
    <property type="entry name" value="HTH_metalloreg"/>
    <property type="match status" value="1"/>
</dbReference>
<dbReference type="SUPFAM" id="SSF46785">
    <property type="entry name" value="Winged helix' DNA-binding domain"/>
    <property type="match status" value="1"/>
</dbReference>
<feature type="domain" description="HTH arsR-type" evidence="4">
    <location>
        <begin position="1"/>
        <end position="90"/>
    </location>
</feature>
<sequence length="115" mass="13743">MDLFTALADQTRRQILEMLAQNKELSASEIYAHFTISPQAISQHLKVLREVKLVYVERRAQLRIYRINTEAMIELESWFQKMRHYWIHRLDALDEVLAAEWKEIQKNKTSEDDVP</sequence>
<dbReference type="Pfam" id="PF01022">
    <property type="entry name" value="HTH_5"/>
    <property type="match status" value="1"/>
</dbReference>
<dbReference type="InterPro" id="IPR051081">
    <property type="entry name" value="HTH_MetalResp_TranReg"/>
</dbReference>
<evidence type="ECO:0000256" key="1">
    <source>
        <dbReference type="ARBA" id="ARBA00023015"/>
    </source>
</evidence>
<dbReference type="PANTHER" id="PTHR33154">
    <property type="entry name" value="TRANSCRIPTIONAL REGULATOR, ARSR FAMILY"/>
    <property type="match status" value="1"/>
</dbReference>
<proteinExistence type="predicted"/>
<dbReference type="STRING" id="112248.SAMN05444392_10781"/>
<gene>
    <name evidence="5" type="ORF">SAMN05444392_10781</name>
</gene>
<protein>
    <submittedName>
        <fullName evidence="5">Transcriptional regulator, ArsR family</fullName>
    </submittedName>
</protein>
<dbReference type="RefSeq" id="WP_073155092.1">
    <property type="nucleotide sequence ID" value="NZ_FQVL01000007.1"/>
</dbReference>
<accession>A0A1M4YRA0</accession>
<organism evidence="5 6">
    <name type="scientific">Seinonella peptonophila</name>
    <dbReference type="NCBI Taxonomy" id="112248"/>
    <lineage>
        <taxon>Bacteria</taxon>
        <taxon>Bacillati</taxon>
        <taxon>Bacillota</taxon>
        <taxon>Bacilli</taxon>
        <taxon>Bacillales</taxon>
        <taxon>Thermoactinomycetaceae</taxon>
        <taxon>Seinonella</taxon>
    </lineage>
</organism>
<evidence type="ECO:0000256" key="2">
    <source>
        <dbReference type="ARBA" id="ARBA00023125"/>
    </source>
</evidence>
<keyword evidence="1" id="KW-0805">Transcription regulation</keyword>
<dbReference type="InterPro" id="IPR036388">
    <property type="entry name" value="WH-like_DNA-bd_sf"/>
</dbReference>
<evidence type="ECO:0000259" key="4">
    <source>
        <dbReference type="PROSITE" id="PS50987"/>
    </source>
</evidence>
<dbReference type="InterPro" id="IPR036390">
    <property type="entry name" value="WH_DNA-bd_sf"/>
</dbReference>
<dbReference type="AlphaFoldDB" id="A0A1M4YRA0"/>
<dbReference type="Gene3D" id="1.10.10.10">
    <property type="entry name" value="Winged helix-like DNA-binding domain superfamily/Winged helix DNA-binding domain"/>
    <property type="match status" value="1"/>
</dbReference>
<dbReference type="Proteomes" id="UP000184476">
    <property type="component" value="Unassembled WGS sequence"/>
</dbReference>
<name>A0A1M4YRA0_9BACL</name>
<dbReference type="GO" id="GO:0003700">
    <property type="term" value="F:DNA-binding transcription factor activity"/>
    <property type="evidence" value="ECO:0007669"/>
    <property type="project" value="InterPro"/>
</dbReference>
<dbReference type="PRINTS" id="PR00778">
    <property type="entry name" value="HTHARSR"/>
</dbReference>